<dbReference type="AlphaFoldDB" id="A0A2K8ZA45"/>
<organism evidence="1 2">
    <name type="scientific">Spirosoma pollinicola</name>
    <dbReference type="NCBI Taxonomy" id="2057025"/>
    <lineage>
        <taxon>Bacteria</taxon>
        <taxon>Pseudomonadati</taxon>
        <taxon>Bacteroidota</taxon>
        <taxon>Cytophagia</taxon>
        <taxon>Cytophagales</taxon>
        <taxon>Cytophagaceae</taxon>
        <taxon>Spirosoma</taxon>
    </lineage>
</organism>
<reference evidence="1 2" key="1">
    <citation type="submission" date="2017-11" db="EMBL/GenBank/DDBJ databases">
        <title>Taxonomic description and genome sequences of Spirosoma HA7 sp. nov., isolated from pollen microhabitat of Corylus avellana.</title>
        <authorList>
            <person name="Ambika Manirajan B."/>
            <person name="Suarez C."/>
            <person name="Ratering S."/>
            <person name="Geissler-Plaum R."/>
            <person name="Cardinale M."/>
            <person name="Sylvia S."/>
        </authorList>
    </citation>
    <scope>NUCLEOTIDE SEQUENCE [LARGE SCALE GENOMIC DNA]</scope>
    <source>
        <strain evidence="1 2">HA7</strain>
    </source>
</reference>
<dbReference type="Proteomes" id="UP000232883">
    <property type="component" value="Chromosome"/>
</dbReference>
<proteinExistence type="predicted"/>
<accession>A0A2K8ZA45</accession>
<evidence type="ECO:0000313" key="2">
    <source>
        <dbReference type="Proteomes" id="UP000232883"/>
    </source>
</evidence>
<dbReference type="RefSeq" id="WP_100993283.1">
    <property type="nucleotide sequence ID" value="NZ_CP025096.1"/>
</dbReference>
<evidence type="ECO:0000313" key="1">
    <source>
        <dbReference type="EMBL" id="AUD06748.1"/>
    </source>
</evidence>
<sequence>MTLNERIRIHVGTTSLNPTLVKRFLQTAPHYRQWGLSHQVSQRSLDHLNATDLFEFYLRQYLIGRLKTLQAVLRETRAFVDQDANAAHFLIRYSLQGTRQQLLMLEWYELLPRLEAARERLVGLAPELIDQLRPSFIPFLAESYEPE</sequence>
<dbReference type="OrthoDB" id="971032at2"/>
<protein>
    <submittedName>
        <fullName evidence="1">Uncharacterized protein</fullName>
    </submittedName>
</protein>
<name>A0A2K8ZA45_9BACT</name>
<gene>
    <name evidence="1" type="ORF">CWM47_35835</name>
</gene>
<dbReference type="EMBL" id="CP025096">
    <property type="protein sequence ID" value="AUD06748.1"/>
    <property type="molecule type" value="Genomic_DNA"/>
</dbReference>
<dbReference type="KEGG" id="spir:CWM47_35835"/>
<keyword evidence="2" id="KW-1185">Reference proteome</keyword>